<dbReference type="OrthoDB" id="7060130at2"/>
<evidence type="ECO:0000256" key="1">
    <source>
        <dbReference type="SAM" id="MobiDB-lite"/>
    </source>
</evidence>
<reference evidence="2 3" key="2">
    <citation type="submission" date="2018-04" db="EMBL/GenBank/DDBJ databases">
        <title>Thauera lacus sp. nov., isolated from an saline lake in Inner Mongolia, China.</title>
        <authorList>
            <person name="Liang Q.-Y."/>
        </authorList>
    </citation>
    <scope>NUCLEOTIDE SEQUENCE [LARGE SCALE GENOMIC DNA]</scope>
    <source>
        <strain evidence="2 3">D20</strain>
    </source>
</reference>
<evidence type="ECO:0000313" key="2">
    <source>
        <dbReference type="EMBL" id="PTD97812.1"/>
    </source>
</evidence>
<dbReference type="InterPro" id="IPR023994">
    <property type="entry name" value="NiFe-hyd_HybE"/>
</dbReference>
<accession>A0A2T4IJ87</accession>
<comment type="caution">
    <text evidence="2">The sequence shown here is derived from an EMBL/GenBank/DDBJ whole genome shotgun (WGS) entry which is preliminary data.</text>
</comment>
<dbReference type="Pfam" id="PF11939">
    <property type="entry name" value="NiFe-hyd_HybE"/>
    <property type="match status" value="1"/>
</dbReference>
<dbReference type="EMBL" id="PZKC01000002">
    <property type="protein sequence ID" value="PTD97812.1"/>
    <property type="molecule type" value="Genomic_DNA"/>
</dbReference>
<dbReference type="Gene3D" id="3.30.1460.40">
    <property type="entry name" value="[NiFe]-hydrogenase assembly chaperone, HybE"/>
    <property type="match status" value="1"/>
</dbReference>
<reference evidence="2 3" key="1">
    <citation type="submission" date="2018-03" db="EMBL/GenBank/DDBJ databases">
        <authorList>
            <person name="Keele B.F."/>
        </authorList>
    </citation>
    <scope>NUCLEOTIDE SEQUENCE [LARGE SCALE GENOMIC DNA]</scope>
    <source>
        <strain evidence="2 3">D20</strain>
    </source>
</reference>
<dbReference type="InterPro" id="IPR038530">
    <property type="entry name" value="NiFe-hyd_HybE_sf"/>
</dbReference>
<organism evidence="2 3">
    <name type="scientific">Pseudothauera lacus</name>
    <dbReference type="NCBI Taxonomy" id="2136175"/>
    <lineage>
        <taxon>Bacteria</taxon>
        <taxon>Pseudomonadati</taxon>
        <taxon>Pseudomonadota</taxon>
        <taxon>Betaproteobacteria</taxon>
        <taxon>Rhodocyclales</taxon>
        <taxon>Zoogloeaceae</taxon>
        <taxon>Pseudothauera</taxon>
    </lineage>
</organism>
<name>A0A2T4IJ87_9RHOO</name>
<sequence>MGVRPRRRRRTRPGTPRYTLRPPARTLDLPELRRSQAQVPGGQRRVNPACHTENPRHLLAATFTRIAATRMAGLPVVNPALAVAVPAMEAWQGEWVGVLVTPWAVNLAILPGPGGRFRPIEVGGAQWWELPSGRYEFLGNREDGLGHYQSCSLLSPAFELSTQADAEDFALTAFDALLAAPPPASASAEGARLGGGSAISQPVSRRDFLRGGLFGGGR</sequence>
<feature type="compositionally biased region" description="Basic residues" evidence="1">
    <location>
        <begin position="1"/>
        <end position="12"/>
    </location>
</feature>
<dbReference type="NCBIfam" id="TIGR03993">
    <property type="entry name" value="hydrog_HybE"/>
    <property type="match status" value="1"/>
</dbReference>
<dbReference type="Proteomes" id="UP000241193">
    <property type="component" value="Unassembled WGS sequence"/>
</dbReference>
<keyword evidence="3" id="KW-1185">Reference proteome</keyword>
<protein>
    <submittedName>
        <fullName evidence="2">[NiFe]-hydrogenase assembly, chaperone, HybE</fullName>
    </submittedName>
</protein>
<dbReference type="AlphaFoldDB" id="A0A2T4IJ87"/>
<evidence type="ECO:0000313" key="3">
    <source>
        <dbReference type="Proteomes" id="UP000241193"/>
    </source>
</evidence>
<feature type="compositionally biased region" description="Low complexity" evidence="1">
    <location>
        <begin position="13"/>
        <end position="23"/>
    </location>
</feature>
<proteinExistence type="predicted"/>
<feature type="region of interest" description="Disordered" evidence="1">
    <location>
        <begin position="1"/>
        <end position="50"/>
    </location>
</feature>
<gene>
    <name evidence="2" type="ORF">C8261_03860</name>
</gene>